<sequence length="452" mass="49731">MDHAPHPYPVPNSLTPFWRTELHELDSHRSTPELPRECDIAIIGAGYSGAAMAYHLLDENPSPPSMVILEAREACSGATGRNGGHLKPDVYFQVPKYSKMFGKDAATEIALFESSQVYAVKDLVEKEKIDCEFTLTRAVDVCLDEEHAAKCKKEFDELVARKAPSVRDVYYAQGKAAEIMSGVKGAKGAFSFTAGHIWPYKLVMHLLSMALERGVNLQTHTPVTKVSDTQDSEGRWTVRTPRGELKAKKVIFCTNGYTAGLAPQYKERIIPVKGICSRIKVPEEKAVPHLPNTYSLRYGPGLYDYQITRNDGSIIIGGAKQHFVHDLKEWYDNTDDATLIEPAKGHFDGYMQRNFRGWEDSGAVTDGIWTGVMGYTSDLRPHIGGVPGKAGQYVIAGFNGHGMPLICLSSKGLAKMIREGCPFSESGIPKLFQTSEARLAHGENAILGTAPQ</sequence>
<dbReference type="PANTHER" id="PTHR13847:SF279">
    <property type="entry name" value="FAD DEPENDENT OXIDOREDUCTASE DOMAIN-CONTAINING PROTEIN-RELATED"/>
    <property type="match status" value="1"/>
</dbReference>
<dbReference type="AlphaFoldDB" id="A0A9P4I108"/>
<dbReference type="PANTHER" id="PTHR13847">
    <property type="entry name" value="SARCOSINE DEHYDROGENASE-RELATED"/>
    <property type="match status" value="1"/>
</dbReference>
<dbReference type="GO" id="GO:0005737">
    <property type="term" value="C:cytoplasm"/>
    <property type="evidence" value="ECO:0007669"/>
    <property type="project" value="TreeGrafter"/>
</dbReference>
<evidence type="ECO:0000259" key="1">
    <source>
        <dbReference type="Pfam" id="PF01266"/>
    </source>
</evidence>
<dbReference type="OrthoDB" id="429143at2759"/>
<dbReference type="InterPro" id="IPR006076">
    <property type="entry name" value="FAD-dep_OxRdtase"/>
</dbReference>
<evidence type="ECO:0000313" key="3">
    <source>
        <dbReference type="Proteomes" id="UP000799776"/>
    </source>
</evidence>
<dbReference type="SUPFAM" id="SSF51905">
    <property type="entry name" value="FAD/NAD(P)-binding domain"/>
    <property type="match status" value="1"/>
</dbReference>
<proteinExistence type="predicted"/>
<name>A0A9P4I108_9PEZI</name>
<dbReference type="EMBL" id="ML978713">
    <property type="protein sequence ID" value="KAF2089926.1"/>
    <property type="molecule type" value="Genomic_DNA"/>
</dbReference>
<protein>
    <submittedName>
        <fullName evidence="2">FAD dependent oxidoreductase</fullName>
    </submittedName>
</protein>
<dbReference type="InterPro" id="IPR036188">
    <property type="entry name" value="FAD/NAD-bd_sf"/>
</dbReference>
<comment type="caution">
    <text evidence="2">The sequence shown here is derived from an EMBL/GenBank/DDBJ whole genome shotgun (WGS) entry which is preliminary data.</text>
</comment>
<reference evidence="2" key="1">
    <citation type="journal article" date="2020" name="Stud. Mycol.">
        <title>101 Dothideomycetes genomes: a test case for predicting lifestyles and emergence of pathogens.</title>
        <authorList>
            <person name="Haridas S."/>
            <person name="Albert R."/>
            <person name="Binder M."/>
            <person name="Bloem J."/>
            <person name="Labutti K."/>
            <person name="Salamov A."/>
            <person name="Andreopoulos B."/>
            <person name="Baker S."/>
            <person name="Barry K."/>
            <person name="Bills G."/>
            <person name="Bluhm B."/>
            <person name="Cannon C."/>
            <person name="Castanera R."/>
            <person name="Culley D."/>
            <person name="Daum C."/>
            <person name="Ezra D."/>
            <person name="Gonzalez J."/>
            <person name="Henrissat B."/>
            <person name="Kuo A."/>
            <person name="Liang C."/>
            <person name="Lipzen A."/>
            <person name="Lutzoni F."/>
            <person name="Magnuson J."/>
            <person name="Mondo S."/>
            <person name="Nolan M."/>
            <person name="Ohm R."/>
            <person name="Pangilinan J."/>
            <person name="Park H.-J."/>
            <person name="Ramirez L."/>
            <person name="Alfaro M."/>
            <person name="Sun H."/>
            <person name="Tritt A."/>
            <person name="Yoshinaga Y."/>
            <person name="Zwiers L.-H."/>
            <person name="Turgeon B."/>
            <person name="Goodwin S."/>
            <person name="Spatafora J."/>
            <person name="Crous P."/>
            <person name="Grigoriev I."/>
        </authorList>
    </citation>
    <scope>NUCLEOTIDE SEQUENCE</scope>
    <source>
        <strain evidence="2">CBS 121410</strain>
    </source>
</reference>
<gene>
    <name evidence="2" type="ORF">K490DRAFT_34994</name>
</gene>
<feature type="domain" description="FAD dependent oxidoreductase" evidence="1">
    <location>
        <begin position="39"/>
        <end position="415"/>
    </location>
</feature>
<dbReference type="Gene3D" id="3.50.50.60">
    <property type="entry name" value="FAD/NAD(P)-binding domain"/>
    <property type="match status" value="1"/>
</dbReference>
<accession>A0A9P4I108</accession>
<dbReference type="Pfam" id="PF01266">
    <property type="entry name" value="DAO"/>
    <property type="match status" value="1"/>
</dbReference>
<dbReference type="Gene3D" id="3.30.9.10">
    <property type="entry name" value="D-Amino Acid Oxidase, subunit A, domain 2"/>
    <property type="match status" value="1"/>
</dbReference>
<keyword evidence="3" id="KW-1185">Reference proteome</keyword>
<organism evidence="2 3">
    <name type="scientific">Saccharata proteae CBS 121410</name>
    <dbReference type="NCBI Taxonomy" id="1314787"/>
    <lineage>
        <taxon>Eukaryota</taxon>
        <taxon>Fungi</taxon>
        <taxon>Dikarya</taxon>
        <taxon>Ascomycota</taxon>
        <taxon>Pezizomycotina</taxon>
        <taxon>Dothideomycetes</taxon>
        <taxon>Dothideomycetes incertae sedis</taxon>
        <taxon>Botryosphaeriales</taxon>
        <taxon>Saccharataceae</taxon>
        <taxon>Saccharata</taxon>
    </lineage>
</organism>
<dbReference type="Proteomes" id="UP000799776">
    <property type="component" value="Unassembled WGS sequence"/>
</dbReference>
<evidence type="ECO:0000313" key="2">
    <source>
        <dbReference type="EMBL" id="KAF2089926.1"/>
    </source>
</evidence>